<dbReference type="SUPFAM" id="SSF55781">
    <property type="entry name" value="GAF domain-like"/>
    <property type="match status" value="1"/>
</dbReference>
<evidence type="ECO:0000256" key="5">
    <source>
        <dbReference type="ARBA" id="ARBA00022777"/>
    </source>
</evidence>
<dbReference type="SMART" id="SM00065">
    <property type="entry name" value="GAF"/>
    <property type="match status" value="1"/>
</dbReference>
<feature type="domain" description="PAS" evidence="7">
    <location>
        <begin position="18"/>
        <end position="88"/>
    </location>
</feature>
<dbReference type="Gene3D" id="3.30.450.20">
    <property type="entry name" value="PAS domain"/>
    <property type="match status" value="3"/>
</dbReference>
<dbReference type="Pfam" id="PF00989">
    <property type="entry name" value="PAS"/>
    <property type="match status" value="1"/>
</dbReference>
<keyword evidence="3" id="KW-0597">Phosphoprotein</keyword>
<dbReference type="AlphaFoldDB" id="A0A830FR47"/>
<dbReference type="Gene3D" id="3.30.450.40">
    <property type="match status" value="1"/>
</dbReference>
<dbReference type="InterPro" id="IPR036890">
    <property type="entry name" value="HATPase_C_sf"/>
</dbReference>
<dbReference type="SUPFAM" id="SSF55874">
    <property type="entry name" value="ATPase domain of HSP90 chaperone/DNA topoisomerase II/histidine kinase"/>
    <property type="match status" value="1"/>
</dbReference>
<feature type="domain" description="PAS" evidence="7">
    <location>
        <begin position="270"/>
        <end position="341"/>
    </location>
</feature>
<dbReference type="SUPFAM" id="SSF55785">
    <property type="entry name" value="PYP-like sensor domain (PAS domain)"/>
    <property type="match status" value="3"/>
</dbReference>
<evidence type="ECO:0000256" key="3">
    <source>
        <dbReference type="ARBA" id="ARBA00022553"/>
    </source>
</evidence>
<dbReference type="CDD" id="cd00130">
    <property type="entry name" value="PAS"/>
    <property type="match status" value="2"/>
</dbReference>
<dbReference type="PROSITE" id="PS50109">
    <property type="entry name" value="HIS_KIN"/>
    <property type="match status" value="1"/>
</dbReference>
<gene>
    <name evidence="9" type="ORF">GCM10009039_34130</name>
</gene>
<dbReference type="Gene3D" id="1.10.287.130">
    <property type="match status" value="1"/>
</dbReference>
<dbReference type="PROSITE" id="PS50113">
    <property type="entry name" value="PAC"/>
    <property type="match status" value="1"/>
</dbReference>
<feature type="domain" description="Histidine kinase" evidence="6">
    <location>
        <begin position="577"/>
        <end position="789"/>
    </location>
</feature>
<dbReference type="Pfam" id="PF01590">
    <property type="entry name" value="GAF"/>
    <property type="match status" value="1"/>
</dbReference>
<name>A0A830FR47_9EURY</name>
<dbReference type="InterPro" id="IPR005467">
    <property type="entry name" value="His_kinase_dom"/>
</dbReference>
<dbReference type="InterPro" id="IPR013767">
    <property type="entry name" value="PAS_fold"/>
</dbReference>
<dbReference type="InterPro" id="IPR003594">
    <property type="entry name" value="HATPase_dom"/>
</dbReference>
<protein>
    <recommendedName>
        <fullName evidence="2">histidine kinase</fullName>
        <ecNumber evidence="2">2.7.13.3</ecNumber>
    </recommendedName>
</protein>
<keyword evidence="10" id="KW-1185">Reference proteome</keyword>
<dbReference type="SMART" id="SM00387">
    <property type="entry name" value="HATPase_c"/>
    <property type="match status" value="1"/>
</dbReference>
<dbReference type="Proteomes" id="UP000607197">
    <property type="component" value="Unassembled WGS sequence"/>
</dbReference>
<dbReference type="SMART" id="SM00091">
    <property type="entry name" value="PAS"/>
    <property type="match status" value="3"/>
</dbReference>
<proteinExistence type="predicted"/>
<keyword evidence="5" id="KW-0418">Kinase</keyword>
<dbReference type="InterPro" id="IPR000014">
    <property type="entry name" value="PAS"/>
</dbReference>
<dbReference type="PANTHER" id="PTHR43304:SF1">
    <property type="entry name" value="PAC DOMAIN-CONTAINING PROTEIN"/>
    <property type="match status" value="1"/>
</dbReference>
<evidence type="ECO:0000259" key="7">
    <source>
        <dbReference type="PROSITE" id="PS50112"/>
    </source>
</evidence>
<dbReference type="Gene3D" id="3.30.565.10">
    <property type="entry name" value="Histidine kinase-like ATPase, C-terminal domain"/>
    <property type="match status" value="1"/>
</dbReference>
<dbReference type="InterPro" id="IPR036097">
    <property type="entry name" value="HisK_dim/P_sf"/>
</dbReference>
<dbReference type="PRINTS" id="PR00344">
    <property type="entry name" value="BCTRLSENSOR"/>
</dbReference>
<dbReference type="Pfam" id="PF08448">
    <property type="entry name" value="PAS_4"/>
    <property type="match status" value="1"/>
</dbReference>
<evidence type="ECO:0000256" key="2">
    <source>
        <dbReference type="ARBA" id="ARBA00012438"/>
    </source>
</evidence>
<organism evidence="9 10">
    <name type="scientific">Halocalculus aciditolerans</name>
    <dbReference type="NCBI Taxonomy" id="1383812"/>
    <lineage>
        <taxon>Archaea</taxon>
        <taxon>Methanobacteriati</taxon>
        <taxon>Methanobacteriota</taxon>
        <taxon>Stenosarchaea group</taxon>
        <taxon>Halobacteria</taxon>
        <taxon>Halobacteriales</taxon>
        <taxon>Halobacteriaceae</taxon>
        <taxon>Halocalculus</taxon>
    </lineage>
</organism>
<evidence type="ECO:0000313" key="9">
    <source>
        <dbReference type="EMBL" id="GGL73238.1"/>
    </source>
</evidence>
<dbReference type="InterPro" id="IPR035965">
    <property type="entry name" value="PAS-like_dom_sf"/>
</dbReference>
<feature type="domain" description="PAS" evidence="7">
    <location>
        <begin position="145"/>
        <end position="214"/>
    </location>
</feature>
<dbReference type="Pfam" id="PF02518">
    <property type="entry name" value="HATPase_c"/>
    <property type="match status" value="1"/>
</dbReference>
<dbReference type="Pfam" id="PF00512">
    <property type="entry name" value="HisKA"/>
    <property type="match status" value="1"/>
</dbReference>
<dbReference type="CDD" id="cd00082">
    <property type="entry name" value="HisKA"/>
    <property type="match status" value="1"/>
</dbReference>
<feature type="domain" description="PAC" evidence="8">
    <location>
        <begin position="328"/>
        <end position="390"/>
    </location>
</feature>
<evidence type="ECO:0000313" key="10">
    <source>
        <dbReference type="Proteomes" id="UP000607197"/>
    </source>
</evidence>
<dbReference type="NCBIfam" id="TIGR00229">
    <property type="entry name" value="sensory_box"/>
    <property type="match status" value="2"/>
</dbReference>
<reference evidence="9" key="1">
    <citation type="journal article" date="2014" name="Int. J. Syst. Evol. Microbiol.">
        <title>Complete genome sequence of Corynebacterium casei LMG S-19264T (=DSM 44701T), isolated from a smear-ripened cheese.</title>
        <authorList>
            <consortium name="US DOE Joint Genome Institute (JGI-PGF)"/>
            <person name="Walter F."/>
            <person name="Albersmeier A."/>
            <person name="Kalinowski J."/>
            <person name="Ruckert C."/>
        </authorList>
    </citation>
    <scope>NUCLEOTIDE SEQUENCE</scope>
    <source>
        <strain evidence="9">JCM 19596</strain>
    </source>
</reference>
<dbReference type="GO" id="GO:0000155">
    <property type="term" value="F:phosphorelay sensor kinase activity"/>
    <property type="evidence" value="ECO:0007669"/>
    <property type="project" value="InterPro"/>
</dbReference>
<dbReference type="PANTHER" id="PTHR43304">
    <property type="entry name" value="PHYTOCHROME-LIKE PROTEIN CPH1"/>
    <property type="match status" value="1"/>
</dbReference>
<comment type="catalytic activity">
    <reaction evidence="1">
        <text>ATP + protein L-histidine = ADP + protein N-phospho-L-histidine.</text>
        <dbReference type="EC" id="2.7.13.3"/>
    </reaction>
</comment>
<evidence type="ECO:0000256" key="4">
    <source>
        <dbReference type="ARBA" id="ARBA00022679"/>
    </source>
</evidence>
<sequence>MGGSVGGACPDGVTRDAALGHVRAATELLDGESYHLDGDGRVIAVNERALDTLGRREASVVGEQLSAFLGDGDGRRLRDALADESRGEETLRVTMEAASGDVERDLRVVGVAGGEASETAGAVVVGESVESTATQCGGERGRDVTLAKYETIAETIDDGIYVVDAEDRYTMVNDAFASMTGYDRETLLGSHASRVVTEDTIEEGRALRESMADDETANATLETTIEVADGEEIPVEATFATISTGEGEERVGVVRDISQRLEQRRKVEESERRYRTLVEHFPNGAVAMFDEDLRYTAAGGQLLDEAGVDPADRVGMRVTDLYPPDVVEAVEEHFYKALNGEASTFEVTYAGHDMFDQVLPVRDADGNVTSGMLVVQDVTERREYQRDLERRARQQAVVAELGQTALETDDLDALMADAAHAVADVLDTDYCKVLDLDEESRELLLRQGVGWDDGIVQEAAVDADENSQAGYTLLSEEPVVVDDLDAETRFDGPDLLVDHDVTSGVSTIIGSVDDPWGILGTHDTDAQEFTEEDVNFVQSVANVLANAIERERYNAELETLVDELEESNHRLEQFAYAASHDLQEPLRMVSSYLSLIESRYEDELDEDGEEFLAFAVDGAERMREMIDALLRYSRVETRGDAFEPVDLDGVFADVRADLGMRIEESDADVTAETLPRVEGDEDQLRQVFQNLLDNALEYNDDAPTVRVSSRREGEMWRLAVRDDGIGIDPERADSVFEVFQRLHTRDEHEGTGIGLALCQRIVERHGGEITVDSTPGEGSTFEFTLPAAGAEVADE</sequence>
<dbReference type="InterPro" id="IPR004358">
    <property type="entry name" value="Sig_transdc_His_kin-like_C"/>
</dbReference>
<dbReference type="SUPFAM" id="SSF47384">
    <property type="entry name" value="Homodimeric domain of signal transducing histidine kinase"/>
    <property type="match status" value="1"/>
</dbReference>
<dbReference type="EMBL" id="BMPG01000009">
    <property type="protein sequence ID" value="GGL73238.1"/>
    <property type="molecule type" value="Genomic_DNA"/>
</dbReference>
<dbReference type="GO" id="GO:0006355">
    <property type="term" value="P:regulation of DNA-templated transcription"/>
    <property type="evidence" value="ECO:0007669"/>
    <property type="project" value="InterPro"/>
</dbReference>
<dbReference type="InterPro" id="IPR000700">
    <property type="entry name" value="PAS-assoc_C"/>
</dbReference>
<dbReference type="InterPro" id="IPR013656">
    <property type="entry name" value="PAS_4"/>
</dbReference>
<dbReference type="FunFam" id="3.30.565.10:FF:000006">
    <property type="entry name" value="Sensor histidine kinase WalK"/>
    <property type="match status" value="1"/>
</dbReference>
<dbReference type="SMART" id="SM00388">
    <property type="entry name" value="HisKA"/>
    <property type="match status" value="1"/>
</dbReference>
<dbReference type="EC" id="2.7.13.3" evidence="2"/>
<dbReference type="Pfam" id="PF13426">
    <property type="entry name" value="PAS_9"/>
    <property type="match status" value="1"/>
</dbReference>
<evidence type="ECO:0000256" key="1">
    <source>
        <dbReference type="ARBA" id="ARBA00000085"/>
    </source>
</evidence>
<evidence type="ECO:0000259" key="6">
    <source>
        <dbReference type="PROSITE" id="PS50109"/>
    </source>
</evidence>
<dbReference type="InterPro" id="IPR029016">
    <property type="entry name" value="GAF-like_dom_sf"/>
</dbReference>
<evidence type="ECO:0000259" key="8">
    <source>
        <dbReference type="PROSITE" id="PS50113"/>
    </source>
</evidence>
<comment type="caution">
    <text evidence="9">The sequence shown here is derived from an EMBL/GenBank/DDBJ whole genome shotgun (WGS) entry which is preliminary data.</text>
</comment>
<accession>A0A830FR47</accession>
<keyword evidence="4" id="KW-0808">Transferase</keyword>
<dbReference type="InterPro" id="IPR052162">
    <property type="entry name" value="Sensor_kinase/Photoreceptor"/>
</dbReference>
<dbReference type="InterPro" id="IPR003661">
    <property type="entry name" value="HisK_dim/P_dom"/>
</dbReference>
<reference evidence="9" key="2">
    <citation type="submission" date="2020-09" db="EMBL/GenBank/DDBJ databases">
        <authorList>
            <person name="Sun Q."/>
            <person name="Ohkuma M."/>
        </authorList>
    </citation>
    <scope>NUCLEOTIDE SEQUENCE</scope>
    <source>
        <strain evidence="9">JCM 19596</strain>
    </source>
</reference>
<dbReference type="InterPro" id="IPR003018">
    <property type="entry name" value="GAF"/>
</dbReference>
<dbReference type="PROSITE" id="PS50112">
    <property type="entry name" value="PAS"/>
    <property type="match status" value="3"/>
</dbReference>